<dbReference type="Proteomes" id="UP001227543">
    <property type="component" value="Unassembled WGS sequence"/>
</dbReference>
<evidence type="ECO:0000313" key="1">
    <source>
        <dbReference type="EMBL" id="KAK1495414.1"/>
    </source>
</evidence>
<reference evidence="1 2" key="1">
    <citation type="submission" date="2016-10" db="EMBL/GenBank/DDBJ databases">
        <title>The genome sequence of Colletotrichum fioriniae PJ7.</title>
        <authorList>
            <person name="Baroncelli R."/>
        </authorList>
    </citation>
    <scope>NUCLEOTIDE SEQUENCE [LARGE SCALE GENOMIC DNA]</scope>
    <source>
        <strain evidence="1 2">Tom-12</strain>
    </source>
</reference>
<proteinExistence type="predicted"/>
<evidence type="ECO:0000313" key="2">
    <source>
        <dbReference type="Proteomes" id="UP001227543"/>
    </source>
</evidence>
<organism evidence="1 2">
    <name type="scientific">Colletotrichum tamarilloi</name>
    <dbReference type="NCBI Taxonomy" id="1209934"/>
    <lineage>
        <taxon>Eukaryota</taxon>
        <taxon>Fungi</taxon>
        <taxon>Dikarya</taxon>
        <taxon>Ascomycota</taxon>
        <taxon>Pezizomycotina</taxon>
        <taxon>Sordariomycetes</taxon>
        <taxon>Hypocreomycetidae</taxon>
        <taxon>Glomerellales</taxon>
        <taxon>Glomerellaceae</taxon>
        <taxon>Colletotrichum</taxon>
        <taxon>Colletotrichum acutatum species complex</taxon>
    </lineage>
</organism>
<gene>
    <name evidence="1" type="ORF">CTAM01_08543</name>
</gene>
<comment type="caution">
    <text evidence="1">The sequence shown here is derived from an EMBL/GenBank/DDBJ whole genome shotgun (WGS) entry which is preliminary data.</text>
</comment>
<sequence>MLHTGVVATGVLSLGIGGNKMQRTPPHTTRLGDHEAGSTWIGLAWPARGMNPNATDPASVTLRLAGDGRFRSIRNSGDCENGRAMRLKGSRPFPASLPGSLRPVSMSVSVFRTPLSVLMARAAPMVTLARCLFGNLAVLLHRTAAPIPLGSASHGNLVWTGVWCGSWDGRR</sequence>
<name>A0ABQ9R6C1_9PEZI</name>
<keyword evidence="2" id="KW-1185">Reference proteome</keyword>
<protein>
    <submittedName>
        <fullName evidence="1">Uncharacterized protein</fullName>
    </submittedName>
</protein>
<accession>A0ABQ9R6C1</accession>
<dbReference type="RefSeq" id="XP_060380782.1">
    <property type="nucleotide sequence ID" value="XM_060524563.1"/>
</dbReference>
<dbReference type="EMBL" id="MLFU01000030">
    <property type="protein sequence ID" value="KAK1495414.1"/>
    <property type="molecule type" value="Genomic_DNA"/>
</dbReference>
<dbReference type="GeneID" id="85408801"/>